<name>R9GNJ9_9SPHI</name>
<protein>
    <recommendedName>
        <fullName evidence="3">GHMP kinase C-terminal domain-containing protein</fullName>
    </recommendedName>
</protein>
<sequence>MKNGALGGKISGAGGGGYMMFYVKNCFVHHLVNVLNEFGGRTERVHFYDKGVITWKTQD</sequence>
<evidence type="ECO:0008006" key="3">
    <source>
        <dbReference type="Google" id="ProtNLM"/>
    </source>
</evidence>
<evidence type="ECO:0000313" key="2">
    <source>
        <dbReference type="Proteomes" id="UP000014174"/>
    </source>
</evidence>
<dbReference type="AlphaFoldDB" id="R9GNJ9"/>
<dbReference type="Proteomes" id="UP000014174">
    <property type="component" value="Unassembled WGS sequence"/>
</dbReference>
<reference evidence="1 2" key="1">
    <citation type="journal article" date="2013" name="Genome Announc.">
        <title>Draft Genome Sequence of Arcticibacter svalbardensis Strain MN12-7T, a Member of the Family Sphingobacteriaceae Isolated from an Arctic Soil Sample.</title>
        <authorList>
            <person name="Shivaji S."/>
            <person name="Ara S."/>
            <person name="Prasad S."/>
            <person name="Manasa B.P."/>
            <person name="Begum Z."/>
            <person name="Singh A."/>
            <person name="Kumar Pinnaka A."/>
        </authorList>
    </citation>
    <scope>NUCLEOTIDE SEQUENCE [LARGE SCALE GENOMIC DNA]</scope>
    <source>
        <strain evidence="1 2">MN12-7</strain>
    </source>
</reference>
<proteinExistence type="predicted"/>
<evidence type="ECO:0000313" key="1">
    <source>
        <dbReference type="EMBL" id="EOR93271.1"/>
    </source>
</evidence>
<keyword evidence="2" id="KW-1185">Reference proteome</keyword>
<dbReference type="SUPFAM" id="SSF55060">
    <property type="entry name" value="GHMP Kinase, C-terminal domain"/>
    <property type="match status" value="1"/>
</dbReference>
<dbReference type="Gene3D" id="3.30.70.890">
    <property type="entry name" value="GHMP kinase, C-terminal domain"/>
    <property type="match status" value="1"/>
</dbReference>
<organism evidence="1 2">
    <name type="scientific">Arcticibacter svalbardensis MN12-7</name>
    <dbReference type="NCBI Taxonomy" id="1150600"/>
    <lineage>
        <taxon>Bacteria</taxon>
        <taxon>Pseudomonadati</taxon>
        <taxon>Bacteroidota</taxon>
        <taxon>Sphingobacteriia</taxon>
        <taxon>Sphingobacteriales</taxon>
        <taxon>Sphingobacteriaceae</taxon>
        <taxon>Arcticibacter</taxon>
    </lineage>
</organism>
<dbReference type="PATRIC" id="fig|1150600.3.peg.3503"/>
<gene>
    <name evidence="1" type="ORF">ADIARSV_3536</name>
</gene>
<accession>R9GNJ9</accession>
<dbReference type="STRING" id="1150600.ADIARSV_3536"/>
<comment type="caution">
    <text evidence="1">The sequence shown here is derived from an EMBL/GenBank/DDBJ whole genome shotgun (WGS) entry which is preliminary data.</text>
</comment>
<dbReference type="InterPro" id="IPR036554">
    <property type="entry name" value="GHMP_kinase_C_sf"/>
</dbReference>
<dbReference type="EMBL" id="AQPN01000120">
    <property type="protein sequence ID" value="EOR93271.1"/>
    <property type="molecule type" value="Genomic_DNA"/>
</dbReference>